<feature type="transmembrane region" description="Helical" evidence="1">
    <location>
        <begin position="557"/>
        <end position="578"/>
    </location>
</feature>
<protein>
    <submittedName>
        <fullName evidence="2">Uncharacterized protein</fullName>
    </submittedName>
</protein>
<evidence type="ECO:0000313" key="3">
    <source>
        <dbReference type="Proteomes" id="UP000198287"/>
    </source>
</evidence>
<evidence type="ECO:0000313" key="2">
    <source>
        <dbReference type="EMBL" id="OXA45305.1"/>
    </source>
</evidence>
<keyword evidence="1" id="KW-0812">Transmembrane</keyword>
<name>A0A226DID9_FOLCA</name>
<dbReference type="Proteomes" id="UP000198287">
    <property type="component" value="Unassembled WGS sequence"/>
</dbReference>
<keyword evidence="1" id="KW-0472">Membrane</keyword>
<reference evidence="2 3" key="1">
    <citation type="submission" date="2015-12" db="EMBL/GenBank/DDBJ databases">
        <title>The genome of Folsomia candida.</title>
        <authorList>
            <person name="Faddeeva A."/>
            <person name="Derks M.F."/>
            <person name="Anvar Y."/>
            <person name="Smit S."/>
            <person name="Van Straalen N."/>
            <person name="Roelofs D."/>
        </authorList>
    </citation>
    <scope>NUCLEOTIDE SEQUENCE [LARGE SCALE GENOMIC DNA]</scope>
    <source>
        <strain evidence="2 3">VU population</strain>
        <tissue evidence="2">Whole body</tissue>
    </source>
</reference>
<proteinExistence type="predicted"/>
<keyword evidence="3" id="KW-1185">Reference proteome</keyword>
<comment type="caution">
    <text evidence="2">The sequence shown here is derived from an EMBL/GenBank/DDBJ whole genome shotgun (WGS) entry which is preliminary data.</text>
</comment>
<accession>A0A226DID9</accession>
<gene>
    <name evidence="2" type="ORF">Fcan01_20230</name>
</gene>
<dbReference type="EMBL" id="LNIX01000018">
    <property type="protein sequence ID" value="OXA45305.1"/>
    <property type="molecule type" value="Genomic_DNA"/>
</dbReference>
<keyword evidence="1" id="KW-1133">Transmembrane helix</keyword>
<evidence type="ECO:0000256" key="1">
    <source>
        <dbReference type="SAM" id="Phobius"/>
    </source>
</evidence>
<organism evidence="2 3">
    <name type="scientific">Folsomia candida</name>
    <name type="common">Springtail</name>
    <dbReference type="NCBI Taxonomy" id="158441"/>
    <lineage>
        <taxon>Eukaryota</taxon>
        <taxon>Metazoa</taxon>
        <taxon>Ecdysozoa</taxon>
        <taxon>Arthropoda</taxon>
        <taxon>Hexapoda</taxon>
        <taxon>Collembola</taxon>
        <taxon>Entomobryomorpha</taxon>
        <taxon>Isotomoidea</taxon>
        <taxon>Isotomidae</taxon>
        <taxon>Proisotominae</taxon>
        <taxon>Folsomia</taxon>
    </lineage>
</organism>
<dbReference type="AlphaFoldDB" id="A0A226DID9"/>
<sequence>MLDMVPQNLKVPFSILLIIVVVRVSVVTSLEVSTKGTSYPNIPTPPVDACLLVIVPPNAESLQTLQLSPPNSESVYHVVIINGPAQIRNKSLSATTYLQLRPSTPFCQVYILLGPRDLWVAESILVGRIGGNPMAVVILLISNQKFISTIFVYSNYVPLYGIFSYDATIYLILSPENSIPSKILRFCFPGTTSFLQVENNIYYQHPCNPHMRNAFHGISVVTLDICDWGSTKNLCQYIFNLTTLSSRHLNFSWKQSGTTVSPAFIRTGSYLKLEQTPQTAVIVDDSKNIHPFYCEIPVQLGSYWTRWLHPFDGFTWICTLACCAVVTVILKLQAATNPWSQQVTIMMQIIFRQDIFDPNKFVIIAVVTFFYVTLLYEGTVSSYVVAPLETKAYPTLTSILDAGYRFYFPTNASQITENGVDFPEFYHGFKRAHELGRFNKKGLYPGHGYDWRDLFKHNSSLKLMADVAMDEAPMVALTMQDLFCNLVPEEFFRRIFFWQVVGKHYKKLERFLLIETRDFGFHELFKRRRDLEIVKWRLNHYREEAEQRMSYINLGNGLYTLFAICGALLIFGGIALAFEILRNISLYGLWNVVRGKCGLGWMEVYNIL</sequence>